<organism evidence="1 2">
    <name type="scientific">Candidatus Methylomirabilis lanthanidiphila</name>
    <dbReference type="NCBI Taxonomy" id="2211376"/>
    <lineage>
        <taxon>Bacteria</taxon>
        <taxon>Candidatus Methylomirabilota</taxon>
        <taxon>Candidatus Methylomirabilia</taxon>
        <taxon>Candidatus Methylomirabilales</taxon>
        <taxon>Candidatus Methylomirabilaceae</taxon>
        <taxon>Candidatus Methylomirabilis</taxon>
    </lineage>
</organism>
<evidence type="ECO:0000313" key="1">
    <source>
        <dbReference type="EMBL" id="VUZ84890.1"/>
    </source>
</evidence>
<accession>A0A564ZHS0</accession>
<dbReference type="EMBL" id="CABIKM010000020">
    <property type="protein sequence ID" value="VUZ84890.1"/>
    <property type="molecule type" value="Genomic_DNA"/>
</dbReference>
<sequence>MRFARTMPRTPPPLDYPDRFEVRYVSANGGIRWNSDWVNVSIVCAGEYVGLEEIGDDIWNVYFGPLKFGRLHERHMRIEDDYGRLSRHKV</sequence>
<evidence type="ECO:0000313" key="2">
    <source>
        <dbReference type="Proteomes" id="UP000334340"/>
    </source>
</evidence>
<gene>
    <name evidence="1" type="ORF">MELA_01265</name>
</gene>
<reference evidence="1 2" key="1">
    <citation type="submission" date="2019-07" db="EMBL/GenBank/DDBJ databases">
        <authorList>
            <person name="Cremers G."/>
        </authorList>
    </citation>
    <scope>NUCLEOTIDE SEQUENCE [LARGE SCALE GENOMIC DNA]</scope>
</reference>
<protein>
    <submittedName>
        <fullName evidence="1">Transposase</fullName>
    </submittedName>
</protein>
<name>A0A564ZHS0_9BACT</name>
<dbReference type="AlphaFoldDB" id="A0A564ZHS0"/>
<dbReference type="Proteomes" id="UP000334340">
    <property type="component" value="Unassembled WGS sequence"/>
</dbReference>
<proteinExistence type="predicted"/>
<keyword evidence="2" id="KW-1185">Reference proteome</keyword>